<dbReference type="CDD" id="cd06577">
    <property type="entry name" value="PASTA_pknB"/>
    <property type="match status" value="1"/>
</dbReference>
<name>A0A7V3ZZF4_UNCW3</name>
<evidence type="ECO:0000313" key="2">
    <source>
        <dbReference type="EMBL" id="HGL18231.1"/>
    </source>
</evidence>
<dbReference type="Gene3D" id="3.30.10.20">
    <property type="match status" value="1"/>
</dbReference>
<dbReference type="SUPFAM" id="SSF54184">
    <property type="entry name" value="Penicillin-binding protein 2x (pbp-2x), c-terminal domain"/>
    <property type="match status" value="1"/>
</dbReference>
<dbReference type="Pfam" id="PF03793">
    <property type="entry name" value="PASTA"/>
    <property type="match status" value="1"/>
</dbReference>
<accession>A0A7V3ZZF4</accession>
<proteinExistence type="predicted"/>
<sequence>MEQKKKWIGTRWELKALKGSKMKFKETFKKFFKSKVAKILLIAIFTGVFLSVYSLIAIVFADRIILEKYVGSRKTTEVPYLSGLKVEECVSLLNEKGLKWNVVGSGKYVWKTEPPAGMLVKEGRIIHLYLTDNPRGGTP</sequence>
<protein>
    <submittedName>
        <fullName evidence="2">PASTA domain-containing protein</fullName>
    </submittedName>
</protein>
<dbReference type="InterPro" id="IPR005543">
    <property type="entry name" value="PASTA_dom"/>
</dbReference>
<dbReference type="PROSITE" id="PS51178">
    <property type="entry name" value="PASTA"/>
    <property type="match status" value="1"/>
</dbReference>
<evidence type="ECO:0000259" key="1">
    <source>
        <dbReference type="PROSITE" id="PS51178"/>
    </source>
</evidence>
<dbReference type="AlphaFoldDB" id="A0A7V3ZZF4"/>
<reference evidence="2" key="1">
    <citation type="journal article" date="2020" name="mSystems">
        <title>Genome- and Community-Level Interaction Insights into Carbon Utilization and Element Cycling Functions of Hydrothermarchaeota in Hydrothermal Sediment.</title>
        <authorList>
            <person name="Zhou Z."/>
            <person name="Liu Y."/>
            <person name="Xu W."/>
            <person name="Pan J."/>
            <person name="Luo Z.H."/>
            <person name="Li M."/>
        </authorList>
    </citation>
    <scope>NUCLEOTIDE SEQUENCE [LARGE SCALE GENOMIC DNA]</scope>
    <source>
        <strain evidence="2">SpSt-69</strain>
    </source>
</reference>
<organism evidence="2">
    <name type="scientific">candidate division WOR-3 bacterium</name>
    <dbReference type="NCBI Taxonomy" id="2052148"/>
    <lineage>
        <taxon>Bacteria</taxon>
        <taxon>Bacteria division WOR-3</taxon>
    </lineage>
</organism>
<dbReference type="EMBL" id="DTDJ01000047">
    <property type="protein sequence ID" value="HGL18231.1"/>
    <property type="molecule type" value="Genomic_DNA"/>
</dbReference>
<gene>
    <name evidence="2" type="ORF">ENU66_07890</name>
</gene>
<feature type="domain" description="PASTA" evidence="1">
    <location>
        <begin position="71"/>
        <end position="132"/>
    </location>
</feature>
<comment type="caution">
    <text evidence="2">The sequence shown here is derived from an EMBL/GenBank/DDBJ whole genome shotgun (WGS) entry which is preliminary data.</text>
</comment>
<dbReference type="SMART" id="SM00740">
    <property type="entry name" value="PASTA"/>
    <property type="match status" value="1"/>
</dbReference>